<protein>
    <submittedName>
        <fullName evidence="1">Uncharacterized protein</fullName>
    </submittedName>
</protein>
<name>A0A0K2V9K5_LEPSM</name>
<dbReference type="EMBL" id="HACA01029803">
    <property type="protein sequence ID" value="CDW47164.1"/>
    <property type="molecule type" value="Transcribed_RNA"/>
</dbReference>
<evidence type="ECO:0000313" key="1">
    <source>
        <dbReference type="EMBL" id="CDW47164.1"/>
    </source>
</evidence>
<proteinExistence type="predicted"/>
<reference evidence="1" key="1">
    <citation type="submission" date="2014-05" db="EMBL/GenBank/DDBJ databases">
        <authorList>
            <person name="Chronopoulou M."/>
        </authorList>
    </citation>
    <scope>NUCLEOTIDE SEQUENCE</scope>
    <source>
        <tissue evidence="1">Whole organism</tissue>
    </source>
</reference>
<dbReference type="AlphaFoldDB" id="A0A0K2V9K5"/>
<sequence>MIILYFLKFNHIHNLKTYIHSPLSITIMFFRTKDEELKGDINWTDFVLYFCKNMIHTNVIHKICMCNYP</sequence>
<accession>A0A0K2V9K5</accession>
<organism evidence="1">
    <name type="scientific">Lepeophtheirus salmonis</name>
    <name type="common">Salmon louse</name>
    <name type="synonym">Caligus salmonis</name>
    <dbReference type="NCBI Taxonomy" id="72036"/>
    <lineage>
        <taxon>Eukaryota</taxon>
        <taxon>Metazoa</taxon>
        <taxon>Ecdysozoa</taxon>
        <taxon>Arthropoda</taxon>
        <taxon>Crustacea</taxon>
        <taxon>Multicrustacea</taxon>
        <taxon>Hexanauplia</taxon>
        <taxon>Copepoda</taxon>
        <taxon>Siphonostomatoida</taxon>
        <taxon>Caligidae</taxon>
        <taxon>Lepeophtheirus</taxon>
    </lineage>
</organism>